<dbReference type="HOGENOM" id="CLU_063606_0_0_2"/>
<organism evidence="2 3">
    <name type="scientific">Natronococcus occultus SP4</name>
    <dbReference type="NCBI Taxonomy" id="694430"/>
    <lineage>
        <taxon>Archaea</taxon>
        <taxon>Methanobacteriati</taxon>
        <taxon>Methanobacteriota</taxon>
        <taxon>Stenosarchaea group</taxon>
        <taxon>Halobacteria</taxon>
        <taxon>Halobacteriales</taxon>
        <taxon>Natrialbaceae</taxon>
        <taxon>Natronococcus</taxon>
    </lineage>
</organism>
<dbReference type="Proteomes" id="UP000010878">
    <property type="component" value="Chromosome"/>
</dbReference>
<dbReference type="GeneID" id="14401949"/>
<dbReference type="eggNOG" id="arCOG04417">
    <property type="taxonomic scope" value="Archaea"/>
</dbReference>
<keyword evidence="3" id="KW-1185">Reference proteome</keyword>
<dbReference type="InterPro" id="IPR018645">
    <property type="entry name" value="OapC-like"/>
</dbReference>
<dbReference type="EMBL" id="CP003929">
    <property type="protein sequence ID" value="AGB39771.1"/>
    <property type="molecule type" value="Genomic_DNA"/>
</dbReference>
<feature type="compositionally biased region" description="Basic and acidic residues" evidence="1">
    <location>
        <begin position="249"/>
        <end position="258"/>
    </location>
</feature>
<sequence length="332" mass="35164">MPHQCTNCGHTFPDGSKEMLSGCPDCGGNKFQFTPDTGSASSGASGDDGPEPPGSTDSETGSDGVASRAADTVRGWVSSGSADGTTESTPPSESAAEAGPSASGPTEADSDAQQSPDRDGTGADWDRDRKPTVGRDEESGDDESFREWPDTARRPEDRSDSSSDRPTDADDRSAPSSASNAPATQSPGETTAPRSDVDGARDHETATMAESEDSAQASARSEIVPTDDLPSGSNAAESGDPITDVDPIEDGKRERTPENGRVVSEPSGEQPSIEELRAELNEQFESIKILRPGQYELNLMELYNRDEYIISLQEDGRYVIDVPESWHDDADE</sequence>
<feature type="compositionally biased region" description="Low complexity" evidence="1">
    <location>
        <begin position="174"/>
        <end position="187"/>
    </location>
</feature>
<feature type="compositionally biased region" description="Low complexity" evidence="1">
    <location>
        <begin position="34"/>
        <end position="47"/>
    </location>
</feature>
<reference evidence="2 3" key="1">
    <citation type="submission" date="2012-11" db="EMBL/GenBank/DDBJ databases">
        <title>FINISHED of Natronococcus occultus SP4, DSM 3396.</title>
        <authorList>
            <consortium name="DOE Joint Genome Institute"/>
            <person name="Eisen J."/>
            <person name="Huntemann M."/>
            <person name="Wei C.-L."/>
            <person name="Han J."/>
            <person name="Detter J.C."/>
            <person name="Han C."/>
            <person name="Tapia R."/>
            <person name="Chen A."/>
            <person name="Kyrpides N."/>
            <person name="Mavromatis K."/>
            <person name="Markowitz V."/>
            <person name="Szeto E."/>
            <person name="Ivanova N."/>
            <person name="Mikhailova N."/>
            <person name="Ovchinnikova G."/>
            <person name="Pagani I."/>
            <person name="Pati A."/>
            <person name="Goodwin L."/>
            <person name="Nordberg H.P."/>
            <person name="Cantor M.N."/>
            <person name="Hua S.X."/>
            <person name="Woyke T."/>
            <person name="Eisen J."/>
            <person name="Klenk H.-P."/>
            <person name="Klenk H.-P."/>
        </authorList>
    </citation>
    <scope>NUCLEOTIDE SEQUENCE [LARGE SCALE GENOMIC DNA]</scope>
    <source>
        <strain evidence="2 3">SP4</strain>
    </source>
</reference>
<feature type="compositionally biased region" description="Basic and acidic residues" evidence="1">
    <location>
        <begin position="195"/>
        <end position="205"/>
    </location>
</feature>
<dbReference type="AlphaFoldDB" id="L0K419"/>
<protein>
    <submittedName>
        <fullName evidence="2">Zn-ribbon containing protein (DUF2072)</fullName>
    </submittedName>
</protein>
<dbReference type="KEGG" id="nou:Natoc_4074"/>
<dbReference type="OrthoDB" id="78050at2157"/>
<feature type="region of interest" description="Disordered" evidence="1">
    <location>
        <begin position="1"/>
        <end position="273"/>
    </location>
</feature>
<name>L0K419_9EURY</name>
<evidence type="ECO:0000313" key="2">
    <source>
        <dbReference type="EMBL" id="AGB39771.1"/>
    </source>
</evidence>
<gene>
    <name evidence="2" type="ORF">Natoc_4074</name>
</gene>
<evidence type="ECO:0000256" key="1">
    <source>
        <dbReference type="SAM" id="MobiDB-lite"/>
    </source>
</evidence>
<evidence type="ECO:0000313" key="3">
    <source>
        <dbReference type="Proteomes" id="UP000010878"/>
    </source>
</evidence>
<feature type="compositionally biased region" description="Low complexity" evidence="1">
    <location>
        <begin position="84"/>
        <end position="106"/>
    </location>
</feature>
<proteinExistence type="predicted"/>
<dbReference type="STRING" id="694430.Natoc_4074"/>
<dbReference type="Pfam" id="PF09845">
    <property type="entry name" value="OapC"/>
    <property type="match status" value="2"/>
</dbReference>
<feature type="compositionally biased region" description="Basic and acidic residues" evidence="1">
    <location>
        <begin position="116"/>
        <end position="173"/>
    </location>
</feature>
<accession>L0K419</accession>
<dbReference type="RefSeq" id="WP_015323202.1">
    <property type="nucleotide sequence ID" value="NC_019974.1"/>
</dbReference>
<dbReference type="eggNOG" id="arCOG04450">
    <property type="taxonomic scope" value="Archaea"/>
</dbReference>